<dbReference type="AlphaFoldDB" id="A0A8S9FI33"/>
<feature type="compositionally biased region" description="Polar residues" evidence="3">
    <location>
        <begin position="503"/>
        <end position="512"/>
    </location>
</feature>
<keyword evidence="4" id="KW-0812">Transmembrane</keyword>
<reference evidence="6" key="1">
    <citation type="submission" date="2019-12" db="EMBL/GenBank/DDBJ databases">
        <title>Genome sequencing and annotation of Brassica cretica.</title>
        <authorList>
            <person name="Studholme D.J."/>
            <person name="Sarris P.F."/>
        </authorList>
    </citation>
    <scope>NUCLEOTIDE SEQUENCE</scope>
    <source>
        <strain evidence="6">PFS-102/07</strain>
        <tissue evidence="6">Leaf</tissue>
    </source>
</reference>
<organism evidence="6">
    <name type="scientific">Brassica cretica</name>
    <name type="common">Mustard</name>
    <dbReference type="NCBI Taxonomy" id="69181"/>
    <lineage>
        <taxon>Eukaryota</taxon>
        <taxon>Viridiplantae</taxon>
        <taxon>Streptophyta</taxon>
        <taxon>Embryophyta</taxon>
        <taxon>Tracheophyta</taxon>
        <taxon>Spermatophyta</taxon>
        <taxon>Magnoliopsida</taxon>
        <taxon>eudicotyledons</taxon>
        <taxon>Gunneridae</taxon>
        <taxon>Pentapetalae</taxon>
        <taxon>rosids</taxon>
        <taxon>malvids</taxon>
        <taxon>Brassicales</taxon>
        <taxon>Brassicaceae</taxon>
        <taxon>Brassiceae</taxon>
        <taxon>Brassica</taxon>
    </lineage>
</organism>
<evidence type="ECO:0000313" key="6">
    <source>
        <dbReference type="EMBL" id="KAF2533583.1"/>
    </source>
</evidence>
<keyword evidence="1" id="KW-0433">Leucine-rich repeat</keyword>
<feature type="transmembrane region" description="Helical" evidence="4">
    <location>
        <begin position="51"/>
        <end position="72"/>
    </location>
</feature>
<dbReference type="InterPro" id="IPR045344">
    <property type="entry name" value="C-JID"/>
</dbReference>
<feature type="compositionally biased region" description="Basic and acidic residues" evidence="3">
    <location>
        <begin position="514"/>
        <end position="527"/>
    </location>
</feature>
<name>A0A8S9FI33_BRACR</name>
<gene>
    <name evidence="6" type="ORF">F2Q70_00031350</name>
</gene>
<keyword evidence="4" id="KW-1133">Transmembrane helix</keyword>
<evidence type="ECO:0000256" key="2">
    <source>
        <dbReference type="ARBA" id="ARBA00022737"/>
    </source>
</evidence>
<feature type="compositionally biased region" description="Low complexity" evidence="3">
    <location>
        <begin position="479"/>
        <end position="490"/>
    </location>
</feature>
<keyword evidence="2" id="KW-0677">Repeat</keyword>
<accession>A0A8S9FI33</accession>
<feature type="transmembrane region" description="Helical" evidence="4">
    <location>
        <begin position="542"/>
        <end position="560"/>
    </location>
</feature>
<dbReference type="Pfam" id="PF20160">
    <property type="entry name" value="C-JID"/>
    <property type="match status" value="1"/>
</dbReference>
<feature type="region of interest" description="Disordered" evidence="3">
    <location>
        <begin position="473"/>
        <end position="531"/>
    </location>
</feature>
<evidence type="ECO:0000259" key="5">
    <source>
        <dbReference type="Pfam" id="PF20160"/>
    </source>
</evidence>
<sequence length="566" mass="64159">MWLPHQQEFRDANSGSLTIKLKSKPIKIELFPGCHIITEDRKRVHARRSSLFSWYLCSIYTIGLTFDIQWLYHYISTQFTDPQRGHKECLSTFLTRFAPLSVWNVQVNKKTCKIHALPTLIHHNDYQRGVRPDFNLNDSKAYDDFQTHAFRLNSATQKFPIPFIPNWFYYPIDYQMSLDEDLHFYLDKRANSPIVQDIPKKEKRNFESQECPPDVINNDASDDVIATSLCKHDVSNDVIAEHPFDSLMVSNWQGSKLDVLIGVCYPSWQLPVWFNHRTVGSELKQNLPRHWNEDGLTGIALCAVVSFRDYQAKNNRLLVRCTAEFKEKDEPVIQFSCILGGWTGHGSDRPRDIIKSSGHVFIGYTSLLHIKKWDIEELFAATEASFEFEVTDGTNQITNCEVFILTMVGRSVVRRPRVEATSTMKKIGSEITEKVQSFKATRNVTDIKPGAKTVAASSKGGSGIPLEVSFDATTKNKKGGSMSPMSSGEGEVIDEESPKIDETNQGVETGSCESPKDTEKSGNEHNTRNGANNLCERMEKPIRLICLVVSICACSVFLLGKDNKKR</sequence>
<dbReference type="EMBL" id="QGKY02002305">
    <property type="protein sequence ID" value="KAF2533583.1"/>
    <property type="molecule type" value="Genomic_DNA"/>
</dbReference>
<evidence type="ECO:0000256" key="4">
    <source>
        <dbReference type="SAM" id="Phobius"/>
    </source>
</evidence>
<evidence type="ECO:0000256" key="3">
    <source>
        <dbReference type="SAM" id="MobiDB-lite"/>
    </source>
</evidence>
<proteinExistence type="predicted"/>
<feature type="domain" description="C-JID" evidence="5">
    <location>
        <begin position="266"/>
        <end position="396"/>
    </location>
</feature>
<protein>
    <recommendedName>
        <fullName evidence="5">C-JID domain-containing protein</fullName>
    </recommendedName>
</protein>
<keyword evidence="4" id="KW-0472">Membrane</keyword>
<evidence type="ECO:0000256" key="1">
    <source>
        <dbReference type="ARBA" id="ARBA00022614"/>
    </source>
</evidence>
<comment type="caution">
    <text evidence="6">The sequence shown here is derived from an EMBL/GenBank/DDBJ whole genome shotgun (WGS) entry which is preliminary data.</text>
</comment>